<name>A0A4Q0XVS5_9BACT</name>
<dbReference type="EMBL" id="PDKO01000013">
    <property type="protein sequence ID" value="RXJ61700.1"/>
    <property type="molecule type" value="Genomic_DNA"/>
</dbReference>
<dbReference type="InterPro" id="IPR022572">
    <property type="entry name" value="DNA_rep/recomb_RecO_N"/>
</dbReference>
<organism evidence="2 3">
    <name type="scientific">Halarcobacter anaerophilus</name>
    <dbReference type="NCBI Taxonomy" id="877500"/>
    <lineage>
        <taxon>Bacteria</taxon>
        <taxon>Pseudomonadati</taxon>
        <taxon>Campylobacterota</taxon>
        <taxon>Epsilonproteobacteria</taxon>
        <taxon>Campylobacterales</taxon>
        <taxon>Arcobacteraceae</taxon>
        <taxon>Halarcobacter</taxon>
    </lineage>
</organism>
<reference evidence="2 3" key="1">
    <citation type="submission" date="2017-10" db="EMBL/GenBank/DDBJ databases">
        <title>Genomics of the genus Arcobacter.</title>
        <authorList>
            <person name="Perez-Cataluna A."/>
            <person name="Figueras M.J."/>
        </authorList>
    </citation>
    <scope>NUCLEOTIDE SEQUENCE [LARGE SCALE GENOMIC DNA]</scope>
    <source>
        <strain evidence="2 3">DSM 24636</strain>
    </source>
</reference>
<proteinExistence type="predicted"/>
<evidence type="ECO:0000259" key="1">
    <source>
        <dbReference type="Pfam" id="PF13114"/>
    </source>
</evidence>
<gene>
    <name evidence="2" type="ORF">CRV06_12895</name>
</gene>
<dbReference type="OrthoDB" id="5338768at2"/>
<evidence type="ECO:0000313" key="2">
    <source>
        <dbReference type="EMBL" id="RXJ61700.1"/>
    </source>
</evidence>
<comment type="caution">
    <text evidence="2">The sequence shown here is derived from an EMBL/GenBank/DDBJ whole genome shotgun (WGS) entry which is preliminary data.</text>
</comment>
<dbReference type="Pfam" id="PF13114">
    <property type="entry name" value="RecO_N_2"/>
    <property type="match status" value="1"/>
</dbReference>
<feature type="domain" description="DNA replication/recombination mediator RecO N-terminal" evidence="1">
    <location>
        <begin position="1"/>
        <end position="72"/>
    </location>
</feature>
<protein>
    <submittedName>
        <fullName evidence="2">Recombination protein RecO</fullName>
    </submittedName>
</protein>
<keyword evidence="3" id="KW-1185">Reference proteome</keyword>
<dbReference type="Proteomes" id="UP000290191">
    <property type="component" value="Unassembled WGS sequence"/>
</dbReference>
<dbReference type="AlphaFoldDB" id="A0A4Q0XVS5"/>
<accession>A0A4Q0XVS5</accession>
<evidence type="ECO:0000313" key="3">
    <source>
        <dbReference type="Proteomes" id="UP000290191"/>
    </source>
</evidence>
<dbReference type="RefSeq" id="WP_129082795.1">
    <property type="nucleotide sequence ID" value="NZ_CP041070.1"/>
</dbReference>
<dbReference type="STRING" id="877500.GCA_000935065_00733"/>
<sequence>MQGYIIDIKAVKDDDLIVSILTEKHIYTTYRFYGARHSNINVGYKIDFELETNLKSSLPRLKDVIQLGFQWIFDNEKLYSWQRFIKLFYPHLKDVETLDSFYFELLDKLSHKMIKQNAKRAICKAYLKLLEHEGRLHSEFHCFLCEKEITSDISLVRSFMPVHASCTYSKAFDFEKIKELFEDKTLISFEDKEIDYLWKIILQGL</sequence>
<dbReference type="NCBIfam" id="NF010483">
    <property type="entry name" value="PRK13908.1"/>
    <property type="match status" value="1"/>
</dbReference>